<proteinExistence type="predicted"/>
<organism evidence="2 3">
    <name type="scientific">Methylobacterium indicum</name>
    <dbReference type="NCBI Taxonomy" id="1775910"/>
    <lineage>
        <taxon>Bacteria</taxon>
        <taxon>Pseudomonadati</taxon>
        <taxon>Pseudomonadota</taxon>
        <taxon>Alphaproteobacteria</taxon>
        <taxon>Hyphomicrobiales</taxon>
        <taxon>Methylobacteriaceae</taxon>
        <taxon>Methylobacterium</taxon>
    </lineage>
</organism>
<gene>
    <name evidence="2" type="ORF">mvi_53070</name>
</gene>
<protein>
    <submittedName>
        <fullName evidence="2">Uncharacterized protein</fullName>
    </submittedName>
</protein>
<dbReference type="AlphaFoldDB" id="A0A8H8WYB9"/>
<feature type="region of interest" description="Disordered" evidence="1">
    <location>
        <begin position="1"/>
        <end position="30"/>
    </location>
</feature>
<name>A0A8H8WYB9_9HYPH</name>
<dbReference type="Proteomes" id="UP000663508">
    <property type="component" value="Chromosome"/>
</dbReference>
<feature type="compositionally biased region" description="Basic and acidic residues" evidence="1">
    <location>
        <begin position="11"/>
        <end position="30"/>
    </location>
</feature>
<evidence type="ECO:0000313" key="3">
    <source>
        <dbReference type="Proteomes" id="UP000663508"/>
    </source>
</evidence>
<sequence length="270" mass="28782">MHQARRSLYRRPGERPIRARDPHGTFEDRTMHPELLTPAQARLRPDRPRVAPSEGAARGQQGRMACLPADWIHDGGLRAFRGDAGYLGRSIAALKLYVTLVVSQEAASDAGDPAPIPMSYERIAALSGLSDPLICAGKKVLLDQGLVTTAGERPGGTIAYRLTGLRPSSAAARLLHASQGDARIAALHGLTCRKAPNLAALKTYLLLCATGSDPEGVVSLDIDAASSLTHTSHVKIAAALATLQDLALAELLASPSRSVDHRRIRLLPLR</sequence>
<reference evidence="2" key="1">
    <citation type="submission" date="2020-11" db="EMBL/GenBank/DDBJ databases">
        <title>Complete genome sequence of a novel pathogenic Methylobacterium strain isolated from rice in Vietnam.</title>
        <authorList>
            <person name="Lai K."/>
            <person name="Okazaki S."/>
            <person name="Higashi K."/>
            <person name="Mori H."/>
            <person name="Toyoda A."/>
            <person name="Kurokawa K."/>
        </authorList>
    </citation>
    <scope>NUCLEOTIDE SEQUENCE</scope>
    <source>
        <strain evidence="2">VL1</strain>
    </source>
</reference>
<dbReference type="KEGG" id="mind:mvi_53070"/>
<evidence type="ECO:0000256" key="1">
    <source>
        <dbReference type="SAM" id="MobiDB-lite"/>
    </source>
</evidence>
<dbReference type="EMBL" id="AP024145">
    <property type="protein sequence ID" value="BCM86846.1"/>
    <property type="molecule type" value="Genomic_DNA"/>
</dbReference>
<accession>A0A8H8WYB9</accession>
<evidence type="ECO:0000313" key="2">
    <source>
        <dbReference type="EMBL" id="BCM86846.1"/>
    </source>
</evidence>